<organism evidence="6 7">
    <name type="scientific">Candidatus Pullichristensenella stercorigallinarum</name>
    <dbReference type="NCBI Taxonomy" id="2840909"/>
    <lineage>
        <taxon>Bacteria</taxon>
        <taxon>Bacillati</taxon>
        <taxon>Bacillota</taxon>
        <taxon>Clostridia</taxon>
        <taxon>Candidatus Pullichristensenella</taxon>
    </lineage>
</organism>
<keyword evidence="2" id="KW-0805">Transcription regulation</keyword>
<accession>A0A9D0ZLI8</accession>
<dbReference type="EMBL" id="DVFZ01000006">
    <property type="protein sequence ID" value="HIQ81539.1"/>
    <property type="molecule type" value="Genomic_DNA"/>
</dbReference>
<gene>
    <name evidence="6" type="ORF">IAA52_00370</name>
</gene>
<keyword evidence="4" id="KW-0804">Transcription</keyword>
<evidence type="ECO:0000256" key="3">
    <source>
        <dbReference type="ARBA" id="ARBA00023125"/>
    </source>
</evidence>
<evidence type="ECO:0000259" key="5">
    <source>
        <dbReference type="PROSITE" id="PS50930"/>
    </source>
</evidence>
<dbReference type="SMART" id="SM00850">
    <property type="entry name" value="LytTR"/>
    <property type="match status" value="1"/>
</dbReference>
<keyword evidence="3 6" id="KW-0238">DNA-binding</keyword>
<dbReference type="GO" id="GO:0003677">
    <property type="term" value="F:DNA binding"/>
    <property type="evidence" value="ECO:0007669"/>
    <property type="project" value="UniProtKB-KW"/>
</dbReference>
<reference evidence="6" key="1">
    <citation type="submission" date="2020-10" db="EMBL/GenBank/DDBJ databases">
        <authorList>
            <person name="Gilroy R."/>
        </authorList>
    </citation>
    <scope>NUCLEOTIDE SEQUENCE</scope>
    <source>
        <strain evidence="6">ChiSjej6B24-2974</strain>
    </source>
</reference>
<dbReference type="InterPro" id="IPR046947">
    <property type="entry name" value="LytR-like"/>
</dbReference>
<dbReference type="Gene3D" id="2.40.50.1020">
    <property type="entry name" value="LytTr DNA-binding domain"/>
    <property type="match status" value="1"/>
</dbReference>
<dbReference type="Proteomes" id="UP000824260">
    <property type="component" value="Unassembled WGS sequence"/>
</dbReference>
<dbReference type="AlphaFoldDB" id="A0A9D0ZLI8"/>
<evidence type="ECO:0000256" key="1">
    <source>
        <dbReference type="ARBA" id="ARBA00022490"/>
    </source>
</evidence>
<comment type="caution">
    <text evidence="6">The sequence shown here is derived from an EMBL/GenBank/DDBJ whole genome shotgun (WGS) entry which is preliminary data.</text>
</comment>
<evidence type="ECO:0000313" key="7">
    <source>
        <dbReference type="Proteomes" id="UP000824260"/>
    </source>
</evidence>
<name>A0A9D0ZLI8_9FIRM</name>
<evidence type="ECO:0000256" key="2">
    <source>
        <dbReference type="ARBA" id="ARBA00023015"/>
    </source>
</evidence>
<dbReference type="InterPro" id="IPR007492">
    <property type="entry name" value="LytTR_DNA-bd_dom"/>
</dbReference>
<protein>
    <submittedName>
        <fullName evidence="6">LytTR family transcriptional regulator DNA-binding domain-containing protein</fullName>
    </submittedName>
</protein>
<evidence type="ECO:0000256" key="4">
    <source>
        <dbReference type="ARBA" id="ARBA00023163"/>
    </source>
</evidence>
<dbReference type="GO" id="GO:0000156">
    <property type="term" value="F:phosphorelay response regulator activity"/>
    <property type="evidence" value="ECO:0007669"/>
    <property type="project" value="InterPro"/>
</dbReference>
<dbReference type="PANTHER" id="PTHR37299:SF2">
    <property type="entry name" value="HTH LYTTR-TYPE DOMAIN-CONTAINING PROTEIN"/>
    <property type="match status" value="1"/>
</dbReference>
<feature type="domain" description="HTH LytTR-type" evidence="5">
    <location>
        <begin position="42"/>
        <end position="146"/>
    </location>
</feature>
<evidence type="ECO:0000313" key="6">
    <source>
        <dbReference type="EMBL" id="HIQ81539.1"/>
    </source>
</evidence>
<dbReference type="PANTHER" id="PTHR37299">
    <property type="entry name" value="TRANSCRIPTIONAL REGULATOR-RELATED"/>
    <property type="match status" value="1"/>
</dbReference>
<sequence>MKVDVRIDPACAETTVTVTAPRMTDEIEALLRLLAQKPEAKLPGFRNGEAERLDPADILRVYAGGGKVYAVTERGEFELRMRLYEAERRLEGGSFARISNAEIVNLDRVQAFDLRLSGTILVRFCDGTVTYASRRYVAALKKILGIRGKGK</sequence>
<reference evidence="6" key="2">
    <citation type="journal article" date="2021" name="PeerJ">
        <title>Extensive microbial diversity within the chicken gut microbiome revealed by metagenomics and culture.</title>
        <authorList>
            <person name="Gilroy R."/>
            <person name="Ravi A."/>
            <person name="Getino M."/>
            <person name="Pursley I."/>
            <person name="Horton D.L."/>
            <person name="Alikhan N.F."/>
            <person name="Baker D."/>
            <person name="Gharbi K."/>
            <person name="Hall N."/>
            <person name="Watson M."/>
            <person name="Adriaenssens E.M."/>
            <person name="Foster-Nyarko E."/>
            <person name="Jarju S."/>
            <person name="Secka A."/>
            <person name="Antonio M."/>
            <person name="Oren A."/>
            <person name="Chaudhuri R.R."/>
            <person name="La Ragione R."/>
            <person name="Hildebrand F."/>
            <person name="Pallen M.J."/>
        </authorList>
    </citation>
    <scope>NUCLEOTIDE SEQUENCE</scope>
    <source>
        <strain evidence="6">ChiSjej6B24-2974</strain>
    </source>
</reference>
<proteinExistence type="predicted"/>
<dbReference type="PROSITE" id="PS50930">
    <property type="entry name" value="HTH_LYTTR"/>
    <property type="match status" value="1"/>
</dbReference>
<dbReference type="Pfam" id="PF04397">
    <property type="entry name" value="LytTR"/>
    <property type="match status" value="1"/>
</dbReference>
<keyword evidence="1" id="KW-0963">Cytoplasm</keyword>